<dbReference type="EMBL" id="HBEJ01011080">
    <property type="protein sequence ID" value="CAD8371524.1"/>
    <property type="molecule type" value="Transcribed_RNA"/>
</dbReference>
<dbReference type="AlphaFoldDB" id="A0A7S0AQA3"/>
<feature type="chain" id="PRO_5031092461" description="Apple domain-containing protein" evidence="2">
    <location>
        <begin position="34"/>
        <end position="334"/>
    </location>
</feature>
<proteinExistence type="predicted"/>
<feature type="region of interest" description="Disordered" evidence="1">
    <location>
        <begin position="259"/>
        <end position="312"/>
    </location>
</feature>
<name>A0A7S0AQA3_9STRA</name>
<evidence type="ECO:0000256" key="2">
    <source>
        <dbReference type="SAM" id="SignalP"/>
    </source>
</evidence>
<evidence type="ECO:0008006" key="4">
    <source>
        <dbReference type="Google" id="ProtNLM"/>
    </source>
</evidence>
<reference evidence="3" key="1">
    <citation type="submission" date="2021-01" db="EMBL/GenBank/DDBJ databases">
        <authorList>
            <person name="Corre E."/>
            <person name="Pelletier E."/>
            <person name="Niang G."/>
            <person name="Scheremetjew M."/>
            <person name="Finn R."/>
            <person name="Kale V."/>
            <person name="Holt S."/>
            <person name="Cochrane G."/>
            <person name="Meng A."/>
            <person name="Brown T."/>
            <person name="Cohen L."/>
        </authorList>
    </citation>
    <scope>NUCLEOTIDE SEQUENCE</scope>
    <source>
        <strain evidence="3">CCMP3303</strain>
    </source>
</reference>
<evidence type="ECO:0000313" key="3">
    <source>
        <dbReference type="EMBL" id="CAD8371524.1"/>
    </source>
</evidence>
<evidence type="ECO:0000256" key="1">
    <source>
        <dbReference type="SAM" id="MobiDB-lite"/>
    </source>
</evidence>
<feature type="compositionally biased region" description="Basic and acidic residues" evidence="1">
    <location>
        <begin position="294"/>
        <end position="304"/>
    </location>
</feature>
<accession>A0A7S0AQA3</accession>
<sequence length="334" mass="36363">MSTTTCSSMHHFRQFAIATFLCSFSAVVVVVNAQSNLACPYGNPIYGASIIYGRNEGGCYLCDDDNGAPLSGDDLVKSCQRMCEEDDKCKSFEVGNPALAPFYEELNNAATNCCLEYDVIADDHPLYLDSRDVDFETADCAKQATCWNSFVRSEYLQDENVNCDQNAPVIPAATEGTGQLKGTAAGSGGLALPVCRQVTWPDESLVGAKLFQMIAKRKKWFAEGCPLIDADDTNADKLEYLLNDAYSACLESIEMEETQNRLDNPDDAYSGDEPTTSLTDKPSFRPTLAPTPRSTDDIETRDGDSDTSSSATSHSHYAQLSFSILAVATYVIFS</sequence>
<organism evidence="3">
    <name type="scientific">Minutocellus polymorphus</name>
    <dbReference type="NCBI Taxonomy" id="265543"/>
    <lineage>
        <taxon>Eukaryota</taxon>
        <taxon>Sar</taxon>
        <taxon>Stramenopiles</taxon>
        <taxon>Ochrophyta</taxon>
        <taxon>Bacillariophyta</taxon>
        <taxon>Mediophyceae</taxon>
        <taxon>Cymatosirophycidae</taxon>
        <taxon>Cymatosirales</taxon>
        <taxon>Cymatosiraceae</taxon>
        <taxon>Minutocellus</taxon>
    </lineage>
</organism>
<feature type="signal peptide" evidence="2">
    <location>
        <begin position="1"/>
        <end position="33"/>
    </location>
</feature>
<keyword evidence="2" id="KW-0732">Signal</keyword>
<gene>
    <name evidence="3" type="ORF">MPOL1434_LOCUS6495</name>
</gene>
<protein>
    <recommendedName>
        <fullName evidence="4">Apple domain-containing protein</fullName>
    </recommendedName>
</protein>